<protein>
    <submittedName>
        <fullName evidence="2">Uncharacterized protein</fullName>
    </submittedName>
</protein>
<feature type="region of interest" description="Disordered" evidence="1">
    <location>
        <begin position="1"/>
        <end position="46"/>
    </location>
</feature>
<proteinExistence type="predicted"/>
<dbReference type="AlphaFoldDB" id="A0A1R4IWQ9"/>
<feature type="compositionally biased region" description="Gly residues" evidence="1">
    <location>
        <begin position="1"/>
        <end position="18"/>
    </location>
</feature>
<dbReference type="Proteomes" id="UP000196230">
    <property type="component" value="Unassembled WGS sequence"/>
</dbReference>
<name>A0A1R4IWQ9_9MICC</name>
<dbReference type="EMBL" id="FUKP01000031">
    <property type="protein sequence ID" value="SJN24300.1"/>
    <property type="molecule type" value="Genomic_DNA"/>
</dbReference>
<organism evidence="2 3">
    <name type="scientific">Micrococcus lylae</name>
    <dbReference type="NCBI Taxonomy" id="1273"/>
    <lineage>
        <taxon>Bacteria</taxon>
        <taxon>Bacillati</taxon>
        <taxon>Actinomycetota</taxon>
        <taxon>Actinomycetes</taxon>
        <taxon>Micrococcales</taxon>
        <taxon>Micrococcaceae</taxon>
        <taxon>Micrococcus</taxon>
    </lineage>
</organism>
<sequence length="46" mass="4597">MSPAVGGGVLGPDLGGGRRAARPPDLVPGLPSELVPRLPNGDPWPT</sequence>
<evidence type="ECO:0000313" key="3">
    <source>
        <dbReference type="Proteomes" id="UP000196230"/>
    </source>
</evidence>
<accession>A0A1R4IWQ9</accession>
<evidence type="ECO:0000256" key="1">
    <source>
        <dbReference type="SAM" id="MobiDB-lite"/>
    </source>
</evidence>
<reference evidence="2 3" key="1">
    <citation type="submission" date="2017-02" db="EMBL/GenBank/DDBJ databases">
        <authorList>
            <person name="Peterson S.W."/>
        </authorList>
    </citation>
    <scope>NUCLEOTIDE SEQUENCE [LARGE SCALE GENOMIC DNA]</scope>
    <source>
        <strain evidence="2 3">2B3F</strain>
    </source>
</reference>
<gene>
    <name evidence="2" type="ORF">FM125_05050</name>
</gene>
<evidence type="ECO:0000313" key="2">
    <source>
        <dbReference type="EMBL" id="SJN24300.1"/>
    </source>
</evidence>